<dbReference type="PANTHER" id="PTHR12526">
    <property type="entry name" value="GLYCOSYLTRANSFERASE"/>
    <property type="match status" value="1"/>
</dbReference>
<comment type="caution">
    <text evidence="3">The sequence shown here is derived from an EMBL/GenBank/DDBJ whole genome shotgun (WGS) entry which is preliminary data.</text>
</comment>
<dbReference type="Pfam" id="PF00534">
    <property type="entry name" value="Glycos_transf_1"/>
    <property type="match status" value="1"/>
</dbReference>
<feature type="domain" description="Glycosyl transferase family 1" evidence="1">
    <location>
        <begin position="181"/>
        <end position="345"/>
    </location>
</feature>
<sequence length="413" mass="46319">MKILFAFENPLPSTEADAEVFVTTARYLARQASRAWLHVPMRDAAGCQAVARTTGLSLLRAWAPVRPAPARHLFCGLTLVWRRAFRQADFIYTRNLWIAWMAILFRQRVVFDHYRPWAEQIPPLRRWLHRLMCNPRFLLNICHSDYTRRTYLDLGIPADKLRCIRNGFEPGRLQAPIPAQDARREVGLPADRKIVVYTGRVNHKKGLPLVIEAAKALPDLLFVLVGSYGQGPIEEMARSVPNVRIVPFQPPETLTRYVYAADVLLIPPSLQPLARYGSTVLPLKLFFYMASGRPILAGNTPDVREVLRHGENAFLCAPDSPRALIDGLAALTADPALSARLSATALAESAGLTWDARVRQITAAIQDRLAAPPAPPGVWGRSRHRAWLRQSWRWLNHLARTGSPVLPPDLSGT</sequence>
<keyword evidence="3" id="KW-0808">Transferase</keyword>
<dbReference type="CDD" id="cd03801">
    <property type="entry name" value="GT4_PimA-like"/>
    <property type="match status" value="1"/>
</dbReference>
<feature type="domain" description="Glycosyltransferase subfamily 4-like N-terminal" evidence="2">
    <location>
        <begin position="21"/>
        <end position="170"/>
    </location>
</feature>
<dbReference type="Gene3D" id="3.40.50.2000">
    <property type="entry name" value="Glycogen Phosphorylase B"/>
    <property type="match status" value="2"/>
</dbReference>
<dbReference type="Proteomes" id="UP000578030">
    <property type="component" value="Unassembled WGS sequence"/>
</dbReference>
<dbReference type="AlphaFoldDB" id="A0A7W4PN69"/>
<dbReference type="SUPFAM" id="SSF53756">
    <property type="entry name" value="UDP-Glycosyltransferase/glycogen phosphorylase"/>
    <property type="match status" value="1"/>
</dbReference>
<dbReference type="GO" id="GO:0016757">
    <property type="term" value="F:glycosyltransferase activity"/>
    <property type="evidence" value="ECO:0007669"/>
    <property type="project" value="InterPro"/>
</dbReference>
<evidence type="ECO:0000313" key="4">
    <source>
        <dbReference type="Proteomes" id="UP000578030"/>
    </source>
</evidence>
<organism evidence="3 4">
    <name type="scientific">Gluconacetobacter tumulisoli</name>
    <dbReference type="NCBI Taxonomy" id="1286189"/>
    <lineage>
        <taxon>Bacteria</taxon>
        <taxon>Pseudomonadati</taxon>
        <taxon>Pseudomonadota</taxon>
        <taxon>Alphaproteobacteria</taxon>
        <taxon>Acetobacterales</taxon>
        <taxon>Acetobacteraceae</taxon>
        <taxon>Gluconacetobacter</taxon>
    </lineage>
</organism>
<name>A0A7W4PN69_9PROT</name>
<dbReference type="Pfam" id="PF13439">
    <property type="entry name" value="Glyco_transf_4"/>
    <property type="match status" value="1"/>
</dbReference>
<evidence type="ECO:0000259" key="1">
    <source>
        <dbReference type="Pfam" id="PF00534"/>
    </source>
</evidence>
<protein>
    <submittedName>
        <fullName evidence="3">Glycosyltransferase family 4 protein</fullName>
    </submittedName>
</protein>
<proteinExistence type="predicted"/>
<dbReference type="PANTHER" id="PTHR12526:SF630">
    <property type="entry name" value="GLYCOSYLTRANSFERASE"/>
    <property type="match status" value="1"/>
</dbReference>
<dbReference type="EMBL" id="JABEQM010000002">
    <property type="protein sequence ID" value="MBB2200561.1"/>
    <property type="molecule type" value="Genomic_DNA"/>
</dbReference>
<evidence type="ECO:0000259" key="2">
    <source>
        <dbReference type="Pfam" id="PF13439"/>
    </source>
</evidence>
<reference evidence="3 4" key="1">
    <citation type="submission" date="2020-04" db="EMBL/GenBank/DDBJ databases">
        <title>Description of novel Gluconacetobacter.</title>
        <authorList>
            <person name="Sombolestani A."/>
        </authorList>
    </citation>
    <scope>NUCLEOTIDE SEQUENCE [LARGE SCALE GENOMIC DNA]</scope>
    <source>
        <strain evidence="3 4">LMG 27802</strain>
    </source>
</reference>
<evidence type="ECO:0000313" key="3">
    <source>
        <dbReference type="EMBL" id="MBB2200561.1"/>
    </source>
</evidence>
<gene>
    <name evidence="3" type="ORF">HLH28_03030</name>
</gene>
<dbReference type="InterPro" id="IPR028098">
    <property type="entry name" value="Glyco_trans_4-like_N"/>
</dbReference>
<keyword evidence="4" id="KW-1185">Reference proteome</keyword>
<dbReference type="InterPro" id="IPR001296">
    <property type="entry name" value="Glyco_trans_1"/>
</dbReference>
<accession>A0A7W4PN69</accession>